<reference evidence="1 2" key="1">
    <citation type="submission" date="2023-10" db="EMBL/GenBank/DDBJ databases">
        <authorList>
            <person name="Maclean D."/>
            <person name="Macfadyen A."/>
        </authorList>
    </citation>
    <scope>NUCLEOTIDE SEQUENCE [LARGE SCALE GENOMIC DNA]</scope>
</reference>
<dbReference type="InterPro" id="IPR050600">
    <property type="entry name" value="SETD3_SETD6_MTase"/>
</dbReference>
<organism evidence="1 2">
    <name type="scientific">Coccomyxa viridis</name>
    <dbReference type="NCBI Taxonomy" id="1274662"/>
    <lineage>
        <taxon>Eukaryota</taxon>
        <taxon>Viridiplantae</taxon>
        <taxon>Chlorophyta</taxon>
        <taxon>core chlorophytes</taxon>
        <taxon>Trebouxiophyceae</taxon>
        <taxon>Trebouxiophyceae incertae sedis</taxon>
        <taxon>Coccomyxaceae</taxon>
        <taxon>Coccomyxa</taxon>
    </lineage>
</organism>
<protein>
    <recommendedName>
        <fullName evidence="3">SET domain-containing protein</fullName>
    </recommendedName>
</protein>
<dbReference type="AlphaFoldDB" id="A0AAV1ID82"/>
<evidence type="ECO:0000313" key="1">
    <source>
        <dbReference type="EMBL" id="CAK0784766.1"/>
    </source>
</evidence>
<accession>A0AAV1ID82</accession>
<dbReference type="Gene3D" id="3.90.1410.10">
    <property type="entry name" value="set domain protein methyltransferase, domain 1"/>
    <property type="match status" value="1"/>
</dbReference>
<evidence type="ECO:0000313" key="2">
    <source>
        <dbReference type="Proteomes" id="UP001314263"/>
    </source>
</evidence>
<comment type="caution">
    <text evidence="1">The sequence shown here is derived from an EMBL/GenBank/DDBJ whole genome shotgun (WGS) entry which is preliminary data.</text>
</comment>
<dbReference type="InterPro" id="IPR046341">
    <property type="entry name" value="SET_dom_sf"/>
</dbReference>
<dbReference type="Proteomes" id="UP001314263">
    <property type="component" value="Unassembled WGS sequence"/>
</dbReference>
<dbReference type="GO" id="GO:0016279">
    <property type="term" value="F:protein-lysine N-methyltransferase activity"/>
    <property type="evidence" value="ECO:0007669"/>
    <property type="project" value="TreeGrafter"/>
</dbReference>
<name>A0AAV1ID82_9CHLO</name>
<keyword evidence="2" id="KW-1185">Reference proteome</keyword>
<dbReference type="CDD" id="cd10527">
    <property type="entry name" value="SET_LSMT"/>
    <property type="match status" value="1"/>
</dbReference>
<dbReference type="PANTHER" id="PTHR13271">
    <property type="entry name" value="UNCHARACTERIZED PUTATIVE METHYLTRANSFERASE"/>
    <property type="match status" value="1"/>
</dbReference>
<feature type="non-terminal residue" evidence="1">
    <location>
        <position position="414"/>
    </location>
</feature>
<evidence type="ECO:0008006" key="3">
    <source>
        <dbReference type="Google" id="ProtNLM"/>
    </source>
</evidence>
<sequence>MTAKGPPVQLMWLYNAYELVDVYPKAFPKLLDGWNEPDCQPEAPSSEAINAGKADEEAFRKWLALYGGYINPSLRLTESPSCQGRGWIAHEDIDESTVATEPVIVIPFGLQLSSHDAARALQLHCSSAWDDGLMQDICGQEAQLRGVPLAIALACERNRGSASPFAPYLRLLPDGVPSLWMKPEREVADFMGIIGCQDEQAARIVQESKSQHACNVALFERALDGTGVAAQLNITIEDTLWALSHVQSRRHEDGSAGGSIKPGFCFLNHDPSSAPLFGLGRDKERPDESHSADTLQLLLSNRAGAPQPLQKGDELFTCYKASTSACSESDLEDRLIRWGFPSPQPQASQGNGANVQTVADRLYDPDVYHLSSQQSSQLSSKLLDLVHSTPWHPLARKHLTTASAQAVQARGVMR</sequence>
<dbReference type="EMBL" id="CAUYUE010000011">
    <property type="protein sequence ID" value="CAK0784766.1"/>
    <property type="molecule type" value="Genomic_DNA"/>
</dbReference>
<proteinExistence type="predicted"/>
<dbReference type="SUPFAM" id="SSF82199">
    <property type="entry name" value="SET domain"/>
    <property type="match status" value="1"/>
</dbReference>
<gene>
    <name evidence="1" type="ORF">CVIRNUC_007970</name>
</gene>